<evidence type="ECO:0000313" key="3">
    <source>
        <dbReference type="EMBL" id="OIQ49237.1"/>
    </source>
</evidence>
<dbReference type="OrthoDB" id="262045at2"/>
<keyword evidence="3" id="KW-0489">Methyltransferase</keyword>
<dbReference type="SUPFAM" id="SSF53335">
    <property type="entry name" value="S-adenosyl-L-methionine-dependent methyltransferases"/>
    <property type="match status" value="1"/>
</dbReference>
<dbReference type="InterPro" id="IPR041698">
    <property type="entry name" value="Methyltransf_25"/>
</dbReference>
<protein>
    <submittedName>
        <fullName evidence="3">Putative methyltransferase YcgJ</fullName>
        <ecNumber evidence="3">2.1.1.-</ecNumber>
    </submittedName>
</protein>
<dbReference type="RefSeq" id="WP_071544782.1">
    <property type="nucleotide sequence ID" value="NZ_LKAQ01000004.1"/>
</dbReference>
<dbReference type="Pfam" id="PF13649">
    <property type="entry name" value="Methyltransf_25"/>
    <property type="match status" value="1"/>
</dbReference>
<dbReference type="GO" id="GO:0032259">
    <property type="term" value="P:methylation"/>
    <property type="evidence" value="ECO:0007669"/>
    <property type="project" value="UniProtKB-KW"/>
</dbReference>
<organism evidence="3 4">
    <name type="scientific">Pseudodesulfovibrio hydrargyri</name>
    <dbReference type="NCBI Taxonomy" id="2125990"/>
    <lineage>
        <taxon>Bacteria</taxon>
        <taxon>Pseudomonadati</taxon>
        <taxon>Thermodesulfobacteriota</taxon>
        <taxon>Desulfovibrionia</taxon>
        <taxon>Desulfovibrionales</taxon>
        <taxon>Desulfovibrionaceae</taxon>
    </lineage>
</organism>
<dbReference type="GO" id="GO:0008168">
    <property type="term" value="F:methyltransferase activity"/>
    <property type="evidence" value="ECO:0007669"/>
    <property type="project" value="UniProtKB-KW"/>
</dbReference>
<evidence type="ECO:0000256" key="1">
    <source>
        <dbReference type="ARBA" id="ARBA00022679"/>
    </source>
</evidence>
<dbReference type="PANTHER" id="PTHR43861">
    <property type="entry name" value="TRANS-ACONITATE 2-METHYLTRANSFERASE-RELATED"/>
    <property type="match status" value="1"/>
</dbReference>
<feature type="domain" description="Methyltransferase" evidence="2">
    <location>
        <begin position="43"/>
        <end position="137"/>
    </location>
</feature>
<sequence length="225" mass="25508">MAFDQQWETIFSSRDWGRYPSEEVVRFTARNFRDRQARKDIRILDLGCGAGATCWYLSREGFDVYGVDGSPSAIRKASAYLAEENLTASFSVGDIVGLEYAPNFFDAVYEIGVAQHNRMADIRKIYKEIERVLKPGGLFFSIAINEATSGREHADELEKNTFLHLDSLNQDVLVHLFSKAELEELTAPFKNVVIESLVRTSERGAKTIGHYLISAQKKEYDEYDG</sequence>
<reference evidence="3 4" key="1">
    <citation type="submission" date="2015-09" db="EMBL/GenBank/DDBJ databases">
        <title>Genome of Desulfovibrio dechloracetivorans BerOc1, a mercury methylating strain isolated from highly hydrocarbons and metals contaminated coastal sediments.</title>
        <authorList>
            <person name="Goni Urriza M."/>
            <person name="Gassie C."/>
            <person name="Bouchez O."/>
            <person name="Klopp C."/>
            <person name="Ranchou-Peyruse A."/>
            <person name="Remy G."/>
        </authorList>
    </citation>
    <scope>NUCLEOTIDE SEQUENCE [LARGE SCALE GENOMIC DNA]</scope>
    <source>
        <strain evidence="3 4">BerOc1</strain>
    </source>
</reference>
<name>A0A1J5MRJ2_9BACT</name>
<evidence type="ECO:0000259" key="2">
    <source>
        <dbReference type="Pfam" id="PF13649"/>
    </source>
</evidence>
<dbReference type="Gene3D" id="3.40.50.150">
    <property type="entry name" value="Vaccinia Virus protein VP39"/>
    <property type="match status" value="1"/>
</dbReference>
<keyword evidence="1 3" id="KW-0808">Transferase</keyword>
<dbReference type="CDD" id="cd02440">
    <property type="entry name" value="AdoMet_MTases"/>
    <property type="match status" value="1"/>
</dbReference>
<evidence type="ECO:0000313" key="4">
    <source>
        <dbReference type="Proteomes" id="UP000181901"/>
    </source>
</evidence>
<dbReference type="EMBL" id="LKAQ01000004">
    <property type="protein sequence ID" value="OIQ49237.1"/>
    <property type="molecule type" value="Genomic_DNA"/>
</dbReference>
<comment type="caution">
    <text evidence="3">The sequence shown here is derived from an EMBL/GenBank/DDBJ whole genome shotgun (WGS) entry which is preliminary data.</text>
</comment>
<keyword evidence="4" id="KW-1185">Reference proteome</keyword>
<accession>A0A1J5MRJ2</accession>
<dbReference type="Proteomes" id="UP000181901">
    <property type="component" value="Unassembled WGS sequence"/>
</dbReference>
<dbReference type="InterPro" id="IPR029063">
    <property type="entry name" value="SAM-dependent_MTases_sf"/>
</dbReference>
<gene>
    <name evidence="3" type="primary">ycgJ</name>
    <name evidence="3" type="ORF">BerOc1_01161</name>
</gene>
<dbReference type="AlphaFoldDB" id="A0A1J5MRJ2"/>
<dbReference type="EC" id="2.1.1.-" evidence="3"/>
<proteinExistence type="predicted"/>